<dbReference type="InterPro" id="IPR010055">
    <property type="entry name" value="T2SS_protein-GspJ"/>
</dbReference>
<evidence type="ECO:0000256" key="3">
    <source>
        <dbReference type="ARBA" id="ARBA00021539"/>
    </source>
</evidence>
<keyword evidence="4" id="KW-1003">Cell membrane</keyword>
<comment type="subcellular location">
    <subcellularLocation>
        <location evidence="1">Cell inner membrane</location>
        <topology evidence="1">Single-pass membrane protein</topology>
    </subcellularLocation>
</comment>
<gene>
    <name evidence="10" type="ORF">MNBD_GAMMA20-1771</name>
</gene>
<keyword evidence="9" id="KW-0472">Membrane</keyword>
<dbReference type="GO" id="GO:0015627">
    <property type="term" value="C:type II protein secretion system complex"/>
    <property type="evidence" value="ECO:0007669"/>
    <property type="project" value="InterPro"/>
</dbReference>
<evidence type="ECO:0000256" key="2">
    <source>
        <dbReference type="ARBA" id="ARBA00011084"/>
    </source>
</evidence>
<dbReference type="Pfam" id="PF07963">
    <property type="entry name" value="N_methyl"/>
    <property type="match status" value="1"/>
</dbReference>
<evidence type="ECO:0000256" key="9">
    <source>
        <dbReference type="ARBA" id="ARBA00023136"/>
    </source>
</evidence>
<reference evidence="10" key="1">
    <citation type="submission" date="2018-06" db="EMBL/GenBank/DDBJ databases">
        <authorList>
            <person name="Zhirakovskaya E."/>
        </authorList>
    </citation>
    <scope>NUCLEOTIDE SEQUENCE</scope>
</reference>
<keyword evidence="5" id="KW-0488">Methylation</keyword>
<dbReference type="NCBIfam" id="TIGR02532">
    <property type="entry name" value="IV_pilin_GFxxxE"/>
    <property type="match status" value="1"/>
</dbReference>
<evidence type="ECO:0000256" key="8">
    <source>
        <dbReference type="ARBA" id="ARBA00022989"/>
    </source>
</evidence>
<evidence type="ECO:0000256" key="5">
    <source>
        <dbReference type="ARBA" id="ARBA00022481"/>
    </source>
</evidence>
<accession>A0A3B1B962</accession>
<dbReference type="PROSITE" id="PS00409">
    <property type="entry name" value="PROKAR_NTER_METHYL"/>
    <property type="match status" value="1"/>
</dbReference>
<dbReference type="InterPro" id="IPR045584">
    <property type="entry name" value="Pilin-like"/>
</dbReference>
<dbReference type="GO" id="GO:0015628">
    <property type="term" value="P:protein secretion by the type II secretion system"/>
    <property type="evidence" value="ECO:0007669"/>
    <property type="project" value="InterPro"/>
</dbReference>
<evidence type="ECO:0000256" key="7">
    <source>
        <dbReference type="ARBA" id="ARBA00022692"/>
    </source>
</evidence>
<sequence>MKGRNGHGGFTLLELLVALSIFALLSAMAYGGLNAVMRSQQVTTEQAERLAQLQKAFFWLGRDITQASTRKIRDEFGDEQAAMVGISIGERRLELSRNGWRNPVGRKRSNLMRVAWGVRDETLVRLHWNVLDRAQDSKPLE</sequence>
<keyword evidence="8" id="KW-1133">Transmembrane helix</keyword>
<dbReference type="AlphaFoldDB" id="A0A3B1B962"/>
<dbReference type="Pfam" id="PF11612">
    <property type="entry name" value="T2SSJ"/>
    <property type="match status" value="1"/>
</dbReference>
<dbReference type="GO" id="GO:0005886">
    <property type="term" value="C:plasma membrane"/>
    <property type="evidence" value="ECO:0007669"/>
    <property type="project" value="UniProtKB-SubCell"/>
</dbReference>
<keyword evidence="7" id="KW-0812">Transmembrane</keyword>
<dbReference type="SUPFAM" id="SSF54523">
    <property type="entry name" value="Pili subunits"/>
    <property type="match status" value="2"/>
</dbReference>
<name>A0A3B1B962_9ZZZZ</name>
<organism evidence="10">
    <name type="scientific">hydrothermal vent metagenome</name>
    <dbReference type="NCBI Taxonomy" id="652676"/>
    <lineage>
        <taxon>unclassified sequences</taxon>
        <taxon>metagenomes</taxon>
        <taxon>ecological metagenomes</taxon>
    </lineage>
</organism>
<evidence type="ECO:0000256" key="6">
    <source>
        <dbReference type="ARBA" id="ARBA00022519"/>
    </source>
</evidence>
<dbReference type="PANTHER" id="PTHR39583">
    <property type="entry name" value="TYPE II SECRETION SYSTEM PROTEIN J-RELATED"/>
    <property type="match status" value="1"/>
</dbReference>
<evidence type="ECO:0000256" key="1">
    <source>
        <dbReference type="ARBA" id="ARBA00004377"/>
    </source>
</evidence>
<dbReference type="EMBL" id="UOFU01000231">
    <property type="protein sequence ID" value="VAX01577.1"/>
    <property type="molecule type" value="Genomic_DNA"/>
</dbReference>
<dbReference type="InterPro" id="IPR012902">
    <property type="entry name" value="N_methyl_site"/>
</dbReference>
<comment type="similarity">
    <text evidence="2">Belongs to the GSP J family.</text>
</comment>
<dbReference type="Gene3D" id="3.10.610.10">
    <property type="entry name" value="GSPII I/J protein-like"/>
    <property type="match status" value="1"/>
</dbReference>
<feature type="non-terminal residue" evidence="10">
    <location>
        <position position="141"/>
    </location>
</feature>
<keyword evidence="6" id="KW-0997">Cell inner membrane</keyword>
<evidence type="ECO:0000256" key="4">
    <source>
        <dbReference type="ARBA" id="ARBA00022475"/>
    </source>
</evidence>
<dbReference type="InterPro" id="IPR051621">
    <property type="entry name" value="T2SS_protein_J"/>
</dbReference>
<proteinExistence type="inferred from homology"/>
<dbReference type="NCBIfam" id="TIGR01711">
    <property type="entry name" value="gspJ"/>
    <property type="match status" value="1"/>
</dbReference>
<protein>
    <recommendedName>
        <fullName evidence="3">Type II secretion system protein J</fullName>
    </recommendedName>
</protein>
<dbReference type="PANTHER" id="PTHR39583:SF2">
    <property type="entry name" value="TYPE II SECRETION SYSTEM PROTEIN J"/>
    <property type="match status" value="1"/>
</dbReference>
<evidence type="ECO:0000313" key="10">
    <source>
        <dbReference type="EMBL" id="VAX01577.1"/>
    </source>
</evidence>